<evidence type="ECO:0000313" key="3">
    <source>
        <dbReference type="Proteomes" id="UP000199158"/>
    </source>
</evidence>
<sequence>MLKKIILLIFLLTFNIICTGCNSAEHNDILIENQWKMEFISDLDGNILVTNLEQTNLAEDVRDMRLSFSKDGTVTLKDLTNGEDLSGTYTSEKLDNSIKLEVDFEDKDNILGTCGLREYGNGEKLYSIVLNSEDKILSFIQTKQSE</sequence>
<reference evidence="2 3" key="1">
    <citation type="submission" date="2016-10" db="EMBL/GenBank/DDBJ databases">
        <authorList>
            <person name="de Groot N.N."/>
        </authorList>
    </citation>
    <scope>NUCLEOTIDE SEQUENCE [LARGE SCALE GENOMIC DNA]</scope>
    <source>
        <strain evidence="2 3">CGMCC 1.5070</strain>
    </source>
</reference>
<dbReference type="Proteomes" id="UP000199158">
    <property type="component" value="Unassembled WGS sequence"/>
</dbReference>
<dbReference type="RefSeq" id="WP_092756373.1">
    <property type="nucleotide sequence ID" value="NZ_FOCG01000004.1"/>
</dbReference>
<gene>
    <name evidence="2" type="ORF">SAMN05216180_2858</name>
</gene>
<feature type="signal peptide" evidence="1">
    <location>
        <begin position="1"/>
        <end position="23"/>
    </location>
</feature>
<dbReference type="EMBL" id="FOCG01000004">
    <property type="protein sequence ID" value="SEN13602.1"/>
    <property type="molecule type" value="Genomic_DNA"/>
</dbReference>
<evidence type="ECO:0008006" key="4">
    <source>
        <dbReference type="Google" id="ProtNLM"/>
    </source>
</evidence>
<dbReference type="AlphaFoldDB" id="A0A1H8E2A2"/>
<accession>A0A1H8E2A2</accession>
<evidence type="ECO:0000256" key="1">
    <source>
        <dbReference type="SAM" id="SignalP"/>
    </source>
</evidence>
<protein>
    <recommendedName>
        <fullName evidence="4">Lipocalin-like domain-containing protein</fullName>
    </recommendedName>
</protein>
<keyword evidence="1" id="KW-0732">Signal</keyword>
<name>A0A1H8E2A2_9FIRM</name>
<feature type="chain" id="PRO_5011651576" description="Lipocalin-like domain-containing protein" evidence="1">
    <location>
        <begin position="24"/>
        <end position="146"/>
    </location>
</feature>
<organism evidence="2 3">
    <name type="scientific">Hydrogenoanaerobacterium saccharovorans</name>
    <dbReference type="NCBI Taxonomy" id="474960"/>
    <lineage>
        <taxon>Bacteria</taxon>
        <taxon>Bacillati</taxon>
        <taxon>Bacillota</taxon>
        <taxon>Clostridia</taxon>
        <taxon>Eubacteriales</taxon>
        <taxon>Oscillospiraceae</taxon>
        <taxon>Hydrogenoanaerobacterium</taxon>
    </lineage>
</organism>
<evidence type="ECO:0000313" key="2">
    <source>
        <dbReference type="EMBL" id="SEN13602.1"/>
    </source>
</evidence>
<proteinExistence type="predicted"/>
<keyword evidence="3" id="KW-1185">Reference proteome</keyword>
<dbReference type="OrthoDB" id="10002330at2"/>